<dbReference type="EMBL" id="LT906441">
    <property type="protein sequence ID" value="SNV32661.1"/>
    <property type="molecule type" value="Genomic_DNA"/>
</dbReference>
<dbReference type="KEGG" id="cgrn:4412665_00830"/>
<gene>
    <name evidence="1" type="ORF">SAMEA4412665_00830</name>
</gene>
<evidence type="ECO:0000313" key="1">
    <source>
        <dbReference type="EMBL" id="SNV32661.1"/>
    </source>
</evidence>
<protein>
    <submittedName>
        <fullName evidence="1">Uncharacterized protein</fullName>
    </submittedName>
</protein>
<dbReference type="AlphaFoldDB" id="A0A239WDT0"/>
<reference evidence="1 2" key="1">
    <citation type="submission" date="2017-06" db="EMBL/GenBank/DDBJ databases">
        <authorList>
            <consortium name="Pathogen Informatics"/>
        </authorList>
    </citation>
    <scope>NUCLEOTIDE SEQUENCE [LARGE SCALE GENOMIC DNA]</scope>
    <source>
        <strain evidence="1 2">NCTC11865</strain>
    </source>
</reference>
<evidence type="ECO:0000313" key="2">
    <source>
        <dbReference type="Proteomes" id="UP000215332"/>
    </source>
</evidence>
<accession>A0A239WDT0</accession>
<sequence length="125" mass="14015">MSEEAARRCWVALGYALTGQQLTAPDAPTWQACDVVAWLADNGWDVGRLVERRQQAQQARQPWPTRLPEELMEGLEFARYGALLAQVRKHTGLDGLTSTIHRGPLRIGPQEARLMAELPPHNVLH</sequence>
<dbReference type="Proteomes" id="UP000215332">
    <property type="component" value="Chromosome 1"/>
</dbReference>
<organism evidence="1 2">
    <name type="scientific">Cutibacterium granulosum</name>
    <dbReference type="NCBI Taxonomy" id="33011"/>
    <lineage>
        <taxon>Bacteria</taxon>
        <taxon>Bacillati</taxon>
        <taxon>Actinomycetota</taxon>
        <taxon>Actinomycetes</taxon>
        <taxon>Propionibacteriales</taxon>
        <taxon>Propionibacteriaceae</taxon>
        <taxon>Cutibacterium</taxon>
    </lineage>
</organism>
<proteinExistence type="predicted"/>
<name>A0A239WDT0_9ACTN</name>